<dbReference type="Gene3D" id="1.10.510.10">
    <property type="entry name" value="Transferase(Phosphotransferase) domain 1"/>
    <property type="match status" value="1"/>
</dbReference>
<evidence type="ECO:0000256" key="5">
    <source>
        <dbReference type="ARBA" id="ARBA00022777"/>
    </source>
</evidence>
<proteinExistence type="predicted"/>
<dbReference type="FunFam" id="1.10.510.10:FF:000021">
    <property type="entry name" value="Serine/threonine protein kinase"/>
    <property type="match status" value="1"/>
</dbReference>
<comment type="caution">
    <text evidence="9">The sequence shown here is derived from an EMBL/GenBank/DDBJ whole genome shotgun (WGS) entry which is preliminary data.</text>
</comment>
<dbReference type="InterPro" id="IPR011009">
    <property type="entry name" value="Kinase-like_dom_sf"/>
</dbReference>
<dbReference type="InterPro" id="IPR008271">
    <property type="entry name" value="Ser/Thr_kinase_AS"/>
</dbReference>
<name>A0A419F1I1_9BACT</name>
<sequence length="288" mass="33264">MAEHKVGPYRIIRPVGKGGMGRVYLAIDDKEDRTVAIKVLPEEFLDDKKRSEYLTRELQIARELDHPNVVNIFDIIELRRKEDGKLQGFMLMEFIDGDNLRKHITDQDLSITQGVELCEQICAGLNYIHRHRLRDGRYHTIIHRDIKPENILITRQGQVKIVDFGLSTEEKGFRLFRSKSRAGTPQYMSPEQIKEGTVDERSDIYSLGVCMYELFTGKLPYEGKDRKAIMKMHISRKITPEPPSSVNRRIPPSLSRIILTALEKDPDKRFQSVAELQLALKHVSVSRI</sequence>
<keyword evidence="5 9" id="KW-0418">Kinase</keyword>
<dbReference type="PROSITE" id="PS00107">
    <property type="entry name" value="PROTEIN_KINASE_ATP"/>
    <property type="match status" value="1"/>
</dbReference>
<gene>
    <name evidence="9" type="ORF">C4532_06665</name>
</gene>
<dbReference type="InterPro" id="IPR017441">
    <property type="entry name" value="Protein_kinase_ATP_BS"/>
</dbReference>
<evidence type="ECO:0000313" key="10">
    <source>
        <dbReference type="Proteomes" id="UP000285961"/>
    </source>
</evidence>
<dbReference type="Pfam" id="PF00069">
    <property type="entry name" value="Pkinase"/>
    <property type="match status" value="1"/>
</dbReference>
<dbReference type="PIRSF" id="PIRSF000654">
    <property type="entry name" value="Integrin-linked_kinase"/>
    <property type="match status" value="1"/>
</dbReference>
<keyword evidence="3" id="KW-0808">Transferase</keyword>
<organism evidence="9 10">
    <name type="scientific">Candidatus Abyssobacteria bacterium SURF_17</name>
    <dbReference type="NCBI Taxonomy" id="2093361"/>
    <lineage>
        <taxon>Bacteria</taxon>
        <taxon>Pseudomonadati</taxon>
        <taxon>Candidatus Hydrogenedentota</taxon>
        <taxon>Candidatus Abyssobacteria</taxon>
    </lineage>
</organism>
<evidence type="ECO:0000256" key="2">
    <source>
        <dbReference type="ARBA" id="ARBA00022527"/>
    </source>
</evidence>
<dbReference type="Proteomes" id="UP000285961">
    <property type="component" value="Unassembled WGS sequence"/>
</dbReference>
<dbReference type="EC" id="2.7.11.1" evidence="1"/>
<dbReference type="PANTHER" id="PTHR43289:SF6">
    <property type="entry name" value="SERINE_THREONINE-PROTEIN KINASE NEKL-3"/>
    <property type="match status" value="1"/>
</dbReference>
<dbReference type="GO" id="GO:0004674">
    <property type="term" value="F:protein serine/threonine kinase activity"/>
    <property type="evidence" value="ECO:0007669"/>
    <property type="project" value="UniProtKB-KW"/>
</dbReference>
<evidence type="ECO:0000256" key="6">
    <source>
        <dbReference type="ARBA" id="ARBA00022840"/>
    </source>
</evidence>
<evidence type="ECO:0000256" key="3">
    <source>
        <dbReference type="ARBA" id="ARBA00022679"/>
    </source>
</evidence>
<evidence type="ECO:0000313" key="9">
    <source>
        <dbReference type="EMBL" id="RJP72039.1"/>
    </source>
</evidence>
<dbReference type="PANTHER" id="PTHR43289">
    <property type="entry name" value="MITOGEN-ACTIVATED PROTEIN KINASE KINASE KINASE 20-RELATED"/>
    <property type="match status" value="1"/>
</dbReference>
<evidence type="ECO:0000259" key="8">
    <source>
        <dbReference type="PROSITE" id="PS50011"/>
    </source>
</evidence>
<accession>A0A419F1I1</accession>
<dbReference type="CDD" id="cd14014">
    <property type="entry name" value="STKc_PknB_like"/>
    <property type="match status" value="1"/>
</dbReference>
<dbReference type="AlphaFoldDB" id="A0A419F1I1"/>
<feature type="domain" description="Protein kinase" evidence="8">
    <location>
        <begin position="9"/>
        <end position="285"/>
    </location>
</feature>
<feature type="binding site" evidence="7">
    <location>
        <position position="38"/>
    </location>
    <ligand>
        <name>ATP</name>
        <dbReference type="ChEBI" id="CHEBI:30616"/>
    </ligand>
</feature>
<dbReference type="PROSITE" id="PS00108">
    <property type="entry name" value="PROTEIN_KINASE_ST"/>
    <property type="match status" value="1"/>
</dbReference>
<reference evidence="9 10" key="1">
    <citation type="journal article" date="2017" name="ISME J.">
        <title>Energy and carbon metabolisms in a deep terrestrial subsurface fluid microbial community.</title>
        <authorList>
            <person name="Momper L."/>
            <person name="Jungbluth S.P."/>
            <person name="Lee M.D."/>
            <person name="Amend J.P."/>
        </authorList>
    </citation>
    <scope>NUCLEOTIDE SEQUENCE [LARGE SCALE GENOMIC DNA]</scope>
    <source>
        <strain evidence="9">SURF_17</strain>
    </source>
</reference>
<dbReference type="Gene3D" id="3.30.200.20">
    <property type="entry name" value="Phosphorylase Kinase, domain 1"/>
    <property type="match status" value="1"/>
</dbReference>
<dbReference type="GO" id="GO:0005524">
    <property type="term" value="F:ATP binding"/>
    <property type="evidence" value="ECO:0007669"/>
    <property type="project" value="UniProtKB-UniRule"/>
</dbReference>
<keyword evidence="6 7" id="KW-0067">ATP-binding</keyword>
<dbReference type="EMBL" id="QZKI01000051">
    <property type="protein sequence ID" value="RJP72039.1"/>
    <property type="molecule type" value="Genomic_DNA"/>
</dbReference>
<dbReference type="InterPro" id="IPR000719">
    <property type="entry name" value="Prot_kinase_dom"/>
</dbReference>
<evidence type="ECO:0000256" key="1">
    <source>
        <dbReference type="ARBA" id="ARBA00012513"/>
    </source>
</evidence>
<dbReference type="PROSITE" id="PS50011">
    <property type="entry name" value="PROTEIN_KINASE_DOM"/>
    <property type="match status" value="1"/>
</dbReference>
<dbReference type="SUPFAM" id="SSF56112">
    <property type="entry name" value="Protein kinase-like (PK-like)"/>
    <property type="match status" value="1"/>
</dbReference>
<keyword evidence="2 9" id="KW-0723">Serine/threonine-protein kinase</keyword>
<evidence type="ECO:0000256" key="4">
    <source>
        <dbReference type="ARBA" id="ARBA00022741"/>
    </source>
</evidence>
<protein>
    <recommendedName>
        <fullName evidence="1">non-specific serine/threonine protein kinase</fullName>
        <ecNumber evidence="1">2.7.11.1</ecNumber>
    </recommendedName>
</protein>
<evidence type="ECO:0000256" key="7">
    <source>
        <dbReference type="PROSITE-ProRule" id="PRU10141"/>
    </source>
</evidence>
<dbReference type="SMART" id="SM00220">
    <property type="entry name" value="S_TKc"/>
    <property type="match status" value="1"/>
</dbReference>
<keyword evidence="4 7" id="KW-0547">Nucleotide-binding</keyword>